<evidence type="ECO:0000313" key="2">
    <source>
        <dbReference type="EMBL" id="CAD8362778.1"/>
    </source>
</evidence>
<accession>A0A7S0FJ26</accession>
<reference evidence="2" key="1">
    <citation type="submission" date="2021-01" db="EMBL/GenBank/DDBJ databases">
        <authorList>
            <person name="Corre E."/>
            <person name="Pelletier E."/>
            <person name="Niang G."/>
            <person name="Scheremetjew M."/>
            <person name="Finn R."/>
            <person name="Kale V."/>
            <person name="Holt S."/>
            <person name="Cochrane G."/>
            <person name="Meng A."/>
            <person name="Brown T."/>
            <person name="Cohen L."/>
        </authorList>
    </citation>
    <scope>NUCLEOTIDE SEQUENCE</scope>
    <source>
        <strain evidence="2">Pbaha01</strain>
    </source>
</reference>
<evidence type="ECO:0000256" key="1">
    <source>
        <dbReference type="SAM" id="SignalP"/>
    </source>
</evidence>
<feature type="chain" id="PRO_5031459675" description="ShKT domain-containing protein" evidence="1">
    <location>
        <begin position="26"/>
        <end position="192"/>
    </location>
</feature>
<sequence length="192" mass="20741">MRAASCWGCLSLTVLLFSLPLHVAASDPPAVSCACDPGAPACSTTDRQSNTTGYYLCDGSSKFEQCRREVATSQTCECLAMGPCNSTTVMLELNRKDCQDACHSPESLDDICPNYDDEVYWCSHSAIKQCILHTATCEYKPQMTSCEAGCDVKAQQQKHSDAQLDSLLQCLGTCEQDAVVQPLLAEPTPVVV</sequence>
<gene>
    <name evidence="2" type="ORF">PBAH0796_LOCUS16056</name>
</gene>
<keyword evidence="1" id="KW-0732">Signal</keyword>
<name>A0A7S0FJ26_9DINO</name>
<dbReference type="AlphaFoldDB" id="A0A7S0FJ26"/>
<proteinExistence type="predicted"/>
<organism evidence="2">
    <name type="scientific">Pyrodinium bahamense</name>
    <dbReference type="NCBI Taxonomy" id="73915"/>
    <lineage>
        <taxon>Eukaryota</taxon>
        <taxon>Sar</taxon>
        <taxon>Alveolata</taxon>
        <taxon>Dinophyceae</taxon>
        <taxon>Gonyaulacales</taxon>
        <taxon>Pyrocystaceae</taxon>
        <taxon>Pyrodinium</taxon>
    </lineage>
</organism>
<evidence type="ECO:0008006" key="3">
    <source>
        <dbReference type="Google" id="ProtNLM"/>
    </source>
</evidence>
<dbReference type="EMBL" id="HBEG01026431">
    <property type="protein sequence ID" value="CAD8362778.1"/>
    <property type="molecule type" value="Transcribed_RNA"/>
</dbReference>
<feature type="signal peptide" evidence="1">
    <location>
        <begin position="1"/>
        <end position="25"/>
    </location>
</feature>
<protein>
    <recommendedName>
        <fullName evidence="3">ShKT domain-containing protein</fullName>
    </recommendedName>
</protein>